<name>A0A1J0KT13_9GAMM</name>
<reference evidence="2" key="1">
    <citation type="submission" date="2014-10" db="EMBL/GenBank/DDBJ databases">
        <authorList>
            <person name="Kuske C.R."/>
            <person name="Challacombe J.F."/>
            <person name="Daligault H.E."/>
            <person name="Davenport K.W."/>
            <person name="Johnson S.L."/>
            <person name="Siddaramappa S."/>
            <person name="Petersen J.M."/>
        </authorList>
    </citation>
    <scope>NUCLEOTIDE SEQUENCE [LARGE SCALE GENOMIC DNA]</scope>
    <source>
        <strain evidence="2">CA97-1460</strain>
    </source>
</reference>
<accession>A0A1J0KT13</accession>
<keyword evidence="2" id="KW-1185">Reference proteome</keyword>
<evidence type="ECO:0000313" key="1">
    <source>
        <dbReference type="EMBL" id="APC96897.1"/>
    </source>
</evidence>
<dbReference type="KEGG" id="frc:KX01_1287"/>
<dbReference type="RefSeq" id="WP_071664189.1">
    <property type="nucleotide sequence ID" value="NZ_CP009654.1"/>
</dbReference>
<sequence length="226" mass="26843">MLTLLQKKIESSFNHFEVLFYFLKIESINLNQISFIPLFSIFQSNKLFNRIYEIREKIIIEVNIINIPNFVELIKLYYEQENSLDSNNICFLTERLLNLFLKKILKKKLMHIPEYKSLTKIQHELTKKNIVSNLVKNKCYFIECNTYIKPHNIIGFNTYIGYNLQKKIDIISVNYKYRKTNQKIIEIYEDYLNSCISNINLSLKNVDLIPSYNIGKYVIGKIGSVE</sequence>
<protein>
    <submittedName>
        <fullName evidence="1">Uncharacterized protein</fullName>
    </submittedName>
</protein>
<dbReference type="AlphaFoldDB" id="A0A1J0KT13"/>
<dbReference type="Proteomes" id="UP000182521">
    <property type="component" value="Chromosome"/>
</dbReference>
<dbReference type="EMBL" id="CP009654">
    <property type="protein sequence ID" value="APC96897.1"/>
    <property type="molecule type" value="Genomic_DNA"/>
</dbReference>
<proteinExistence type="predicted"/>
<organism evidence="1 2">
    <name type="scientific">Francisella frigiditurris</name>
    <dbReference type="NCBI Taxonomy" id="1542390"/>
    <lineage>
        <taxon>Bacteria</taxon>
        <taxon>Pseudomonadati</taxon>
        <taxon>Pseudomonadota</taxon>
        <taxon>Gammaproteobacteria</taxon>
        <taxon>Thiotrichales</taxon>
        <taxon>Francisellaceae</taxon>
        <taxon>Francisella</taxon>
    </lineage>
</organism>
<evidence type="ECO:0000313" key="2">
    <source>
        <dbReference type="Proteomes" id="UP000182521"/>
    </source>
</evidence>
<dbReference type="STRING" id="1542390.KX01_1287"/>
<gene>
    <name evidence="1" type="ORF">KX01_1287</name>
</gene>